<reference evidence="6 7" key="1">
    <citation type="journal article" date="2021" name="Sci. Rep.">
        <title>The genome of the diatom Chaetoceros tenuissimus carries an ancient integrated fragment of an extant virus.</title>
        <authorList>
            <person name="Hongo Y."/>
            <person name="Kimura K."/>
            <person name="Takaki Y."/>
            <person name="Yoshida Y."/>
            <person name="Baba S."/>
            <person name="Kobayashi G."/>
            <person name="Nagasaki K."/>
            <person name="Hano T."/>
            <person name="Tomaru Y."/>
        </authorList>
    </citation>
    <scope>NUCLEOTIDE SEQUENCE [LARGE SCALE GENOMIC DNA]</scope>
    <source>
        <strain evidence="6 7">NIES-3715</strain>
    </source>
</reference>
<keyword evidence="7" id="KW-1185">Reference proteome</keyword>
<sequence length="402" mass="47190">MGKRSKCKSKQSAKQERALHLKNVEVFEETILSFYEKIEDLGTSRRRERIELSVKRIQVTLSIEESYAFINRYQFYKDELSEVCSVLLLDQIRRRNYIQALNAYNIMLKYPLTKECRSYIKPFSNLILLWTIGKTADEKEIFERKKRLDKITQDAIGIIGRPEARSSLQVLFLLGVLMELSQQRLFEEVEYLSLAMLKNVGHNNESKNSTWVTIAQTSLVFSIIDEIRSILLEDCRKEEDIRRKIRSKFEMIDSRPHCRPHSPTEHLALSLLCFYAFVCIPTKSNKKRADECIQSLEKYIALKSKNSHKLLCYTCNEEDTVDHEGLVCQACRVVSYCCKDHQRLNYLHHELTGTRGLGHKQLCPLFKAYRRKRDNADTSKEGHLERKFQRACKRFLRGTLQE</sequence>
<name>A0AAD3D0D4_9STRA</name>
<protein>
    <recommendedName>
        <fullName evidence="5">MYND-type domain-containing protein</fullName>
    </recommendedName>
</protein>
<accession>A0AAD3D0D4</accession>
<dbReference type="PROSITE" id="PS50865">
    <property type="entry name" value="ZF_MYND_2"/>
    <property type="match status" value="1"/>
</dbReference>
<evidence type="ECO:0000313" key="6">
    <source>
        <dbReference type="EMBL" id="GFH55329.1"/>
    </source>
</evidence>
<keyword evidence="1" id="KW-0479">Metal-binding</keyword>
<dbReference type="GO" id="GO:0008270">
    <property type="term" value="F:zinc ion binding"/>
    <property type="evidence" value="ECO:0007669"/>
    <property type="project" value="UniProtKB-KW"/>
</dbReference>
<dbReference type="Proteomes" id="UP001054902">
    <property type="component" value="Unassembled WGS sequence"/>
</dbReference>
<evidence type="ECO:0000256" key="1">
    <source>
        <dbReference type="ARBA" id="ARBA00022723"/>
    </source>
</evidence>
<comment type="caution">
    <text evidence="6">The sequence shown here is derived from an EMBL/GenBank/DDBJ whole genome shotgun (WGS) entry which is preliminary data.</text>
</comment>
<organism evidence="6 7">
    <name type="scientific">Chaetoceros tenuissimus</name>
    <dbReference type="NCBI Taxonomy" id="426638"/>
    <lineage>
        <taxon>Eukaryota</taxon>
        <taxon>Sar</taxon>
        <taxon>Stramenopiles</taxon>
        <taxon>Ochrophyta</taxon>
        <taxon>Bacillariophyta</taxon>
        <taxon>Coscinodiscophyceae</taxon>
        <taxon>Chaetocerotophycidae</taxon>
        <taxon>Chaetocerotales</taxon>
        <taxon>Chaetocerotaceae</taxon>
        <taxon>Chaetoceros</taxon>
    </lineage>
</organism>
<dbReference type="InterPro" id="IPR002893">
    <property type="entry name" value="Znf_MYND"/>
</dbReference>
<dbReference type="AlphaFoldDB" id="A0AAD3D0D4"/>
<dbReference type="EMBL" id="BLLK01000047">
    <property type="protein sequence ID" value="GFH55329.1"/>
    <property type="molecule type" value="Genomic_DNA"/>
</dbReference>
<evidence type="ECO:0000256" key="2">
    <source>
        <dbReference type="ARBA" id="ARBA00022771"/>
    </source>
</evidence>
<proteinExistence type="predicted"/>
<evidence type="ECO:0000256" key="4">
    <source>
        <dbReference type="PROSITE-ProRule" id="PRU00134"/>
    </source>
</evidence>
<feature type="domain" description="MYND-type" evidence="5">
    <location>
        <begin position="312"/>
        <end position="363"/>
    </location>
</feature>
<keyword evidence="3" id="KW-0862">Zinc</keyword>
<evidence type="ECO:0000256" key="3">
    <source>
        <dbReference type="ARBA" id="ARBA00022833"/>
    </source>
</evidence>
<evidence type="ECO:0000313" key="7">
    <source>
        <dbReference type="Proteomes" id="UP001054902"/>
    </source>
</evidence>
<gene>
    <name evidence="6" type="ORF">CTEN210_11805</name>
</gene>
<keyword evidence="2 4" id="KW-0863">Zinc-finger</keyword>
<evidence type="ECO:0000259" key="5">
    <source>
        <dbReference type="PROSITE" id="PS50865"/>
    </source>
</evidence>